<evidence type="ECO:0000256" key="4">
    <source>
        <dbReference type="ARBA" id="ARBA00022692"/>
    </source>
</evidence>
<dbReference type="AlphaFoldDB" id="A0AAV2QJQ7"/>
<evidence type="ECO:0000313" key="10">
    <source>
        <dbReference type="EMBL" id="CAL4084076.1"/>
    </source>
</evidence>
<keyword evidence="4" id="KW-0812">Transmembrane</keyword>
<sequence length="326" mass="38454">DYEPVFGKDLEDIFIKENKKRIEHINKTCAKLKSDRFVELWKIPNRWQQQLIVDQNNKLAYCPVHGAGYSSWAMKLLELHGDEIDDDLDPNEAINTLLKTFPQIEDSKDVTFISDYDTFMVVRHPFERLLYYYNSKFEYAGNISMYIEYGERMVKEYRTLQDVSEEKANIHLKNVRNYIKSLTQGSQPLPQTLINNPYAQPLGPTFEEFLRFVIDPNKKDSKMWMPMHLSCSLCTIDYNFVLKFEDFTYESLDFLDNIGIMPDRNAFDYLPSLDGPIDPLITCKYFQKIGLEIIKNLIVKYHNDILLFDYDVSYYLECIHKASVKL</sequence>
<dbReference type="GO" id="GO:0016051">
    <property type="term" value="P:carbohydrate biosynthetic process"/>
    <property type="evidence" value="ECO:0007669"/>
    <property type="project" value="InterPro"/>
</dbReference>
<name>A0AAV2QJQ7_MEGNR</name>
<dbReference type="Proteomes" id="UP001497623">
    <property type="component" value="Unassembled WGS sequence"/>
</dbReference>
<evidence type="ECO:0000256" key="8">
    <source>
        <dbReference type="ARBA" id="ARBA00023180"/>
    </source>
</evidence>
<keyword evidence="8 9" id="KW-0325">Glycoprotein</keyword>
<keyword evidence="11" id="KW-1185">Reference proteome</keyword>
<keyword evidence="6 9" id="KW-0333">Golgi apparatus</keyword>
<dbReference type="InterPro" id="IPR018011">
    <property type="entry name" value="Carb_sulfotrans_8-10"/>
</dbReference>
<keyword evidence="7" id="KW-0472">Membrane</keyword>
<dbReference type="GO" id="GO:0000139">
    <property type="term" value="C:Golgi membrane"/>
    <property type="evidence" value="ECO:0007669"/>
    <property type="project" value="UniProtKB-SubCell"/>
</dbReference>
<dbReference type="EMBL" id="CAXKWB010006726">
    <property type="protein sequence ID" value="CAL4084076.1"/>
    <property type="molecule type" value="Genomic_DNA"/>
</dbReference>
<reference evidence="10 11" key="1">
    <citation type="submission" date="2024-05" db="EMBL/GenBank/DDBJ databases">
        <authorList>
            <person name="Wallberg A."/>
        </authorList>
    </citation>
    <scope>NUCLEOTIDE SEQUENCE [LARGE SCALE GENOMIC DNA]</scope>
</reference>
<evidence type="ECO:0000256" key="7">
    <source>
        <dbReference type="ARBA" id="ARBA00023136"/>
    </source>
</evidence>
<evidence type="ECO:0000313" key="11">
    <source>
        <dbReference type="Proteomes" id="UP001497623"/>
    </source>
</evidence>
<keyword evidence="5" id="KW-1133">Transmembrane helix</keyword>
<dbReference type="Pfam" id="PF03567">
    <property type="entry name" value="Sulfotransfer_2"/>
    <property type="match status" value="1"/>
</dbReference>
<dbReference type="PANTHER" id="PTHR12137:SF54">
    <property type="entry name" value="CARBOHYDRATE SULFOTRANSFERASE"/>
    <property type="match status" value="1"/>
</dbReference>
<evidence type="ECO:0000256" key="5">
    <source>
        <dbReference type="ARBA" id="ARBA00022989"/>
    </source>
</evidence>
<dbReference type="EC" id="2.8.2.-" evidence="9"/>
<organism evidence="10 11">
    <name type="scientific">Meganyctiphanes norvegica</name>
    <name type="common">Northern krill</name>
    <name type="synonym">Thysanopoda norvegica</name>
    <dbReference type="NCBI Taxonomy" id="48144"/>
    <lineage>
        <taxon>Eukaryota</taxon>
        <taxon>Metazoa</taxon>
        <taxon>Ecdysozoa</taxon>
        <taxon>Arthropoda</taxon>
        <taxon>Crustacea</taxon>
        <taxon>Multicrustacea</taxon>
        <taxon>Malacostraca</taxon>
        <taxon>Eumalacostraca</taxon>
        <taxon>Eucarida</taxon>
        <taxon>Euphausiacea</taxon>
        <taxon>Euphausiidae</taxon>
        <taxon>Meganyctiphanes</taxon>
    </lineage>
</organism>
<feature type="non-terminal residue" evidence="10">
    <location>
        <position position="1"/>
    </location>
</feature>
<gene>
    <name evidence="10" type="ORF">MNOR_LOCUS12310</name>
</gene>
<comment type="subcellular location">
    <subcellularLocation>
        <location evidence="1 9">Golgi apparatus membrane</location>
        <topology evidence="1 9">Single-pass type II membrane protein</topology>
    </subcellularLocation>
</comment>
<comment type="caution">
    <text evidence="10">The sequence shown here is derived from an EMBL/GenBank/DDBJ whole genome shotgun (WGS) entry which is preliminary data.</text>
</comment>
<comment type="similarity">
    <text evidence="2 9">Belongs to the sulfotransferase 2 family.</text>
</comment>
<protein>
    <recommendedName>
        <fullName evidence="9">Carbohydrate sulfotransferase</fullName>
        <ecNumber evidence="9">2.8.2.-</ecNumber>
    </recommendedName>
</protein>
<dbReference type="InterPro" id="IPR005331">
    <property type="entry name" value="Sulfotransferase"/>
</dbReference>
<keyword evidence="3 9" id="KW-0808">Transferase</keyword>
<evidence type="ECO:0000256" key="3">
    <source>
        <dbReference type="ARBA" id="ARBA00022679"/>
    </source>
</evidence>
<evidence type="ECO:0000256" key="1">
    <source>
        <dbReference type="ARBA" id="ARBA00004323"/>
    </source>
</evidence>
<dbReference type="GO" id="GO:0008146">
    <property type="term" value="F:sulfotransferase activity"/>
    <property type="evidence" value="ECO:0007669"/>
    <property type="project" value="InterPro"/>
</dbReference>
<keyword evidence="9" id="KW-0119">Carbohydrate metabolism</keyword>
<dbReference type="PANTHER" id="PTHR12137">
    <property type="entry name" value="CARBOHYDRATE SULFOTRANSFERASE"/>
    <property type="match status" value="1"/>
</dbReference>
<proteinExistence type="inferred from homology"/>
<evidence type="ECO:0000256" key="9">
    <source>
        <dbReference type="RuleBase" id="RU364020"/>
    </source>
</evidence>
<keyword evidence="9" id="KW-0735">Signal-anchor</keyword>
<evidence type="ECO:0000256" key="6">
    <source>
        <dbReference type="ARBA" id="ARBA00023034"/>
    </source>
</evidence>
<evidence type="ECO:0000256" key="2">
    <source>
        <dbReference type="ARBA" id="ARBA00006339"/>
    </source>
</evidence>
<accession>A0AAV2QJQ7</accession>